<sequence length="56" mass="6615">MQYDENLEWETLLFPTIDKFFPSYQTIFQTVLFLKNFAKNSPKLIACGSMPVFVFD</sequence>
<name>A0A4V7I6W8_BIBTR</name>
<gene>
    <name evidence="1" type="ORF">F542_340</name>
</gene>
<dbReference type="Proteomes" id="UP000019091">
    <property type="component" value="Chromosome"/>
</dbReference>
<accession>A0A4V7I6W8</accession>
<evidence type="ECO:0000313" key="1">
    <source>
        <dbReference type="EMBL" id="AHG80753.1"/>
    </source>
</evidence>
<dbReference type="EMBL" id="CP006954">
    <property type="protein sequence ID" value="AHG80753.1"/>
    <property type="molecule type" value="Genomic_DNA"/>
</dbReference>
<evidence type="ECO:0000313" key="2">
    <source>
        <dbReference type="Proteomes" id="UP000019091"/>
    </source>
</evidence>
<reference evidence="1 2" key="1">
    <citation type="journal article" date="2014" name="Genome Announc.">
        <title>Complete Closed Genome Sequences of Three Bibersteinia trehalosi Nasopharyngeal Isolates from Cattle with Shipping Fever.</title>
        <authorList>
            <person name="Harhay G.P."/>
            <person name="McVey D.S."/>
            <person name="Koren S."/>
            <person name="Phillippy A.M."/>
            <person name="Bono J."/>
            <person name="Harhay D.M."/>
            <person name="Clawson M.L."/>
            <person name="Heaton M.P."/>
            <person name="Chitko-McKown C.G."/>
            <person name="Korlach J."/>
            <person name="Smith T.P."/>
        </authorList>
    </citation>
    <scope>NUCLEOTIDE SEQUENCE [LARGE SCALE GENOMIC DNA]</scope>
    <source>
        <strain evidence="1 2">USDA-ARS-USMARC-188</strain>
    </source>
</reference>
<dbReference type="KEGG" id="btre:F542_340"/>
<organism evidence="1 2">
    <name type="scientific">Bibersteinia trehalosi USDA-ARS-USMARC-188</name>
    <dbReference type="NCBI Taxonomy" id="1263829"/>
    <lineage>
        <taxon>Bacteria</taxon>
        <taxon>Pseudomonadati</taxon>
        <taxon>Pseudomonadota</taxon>
        <taxon>Gammaproteobacteria</taxon>
        <taxon>Pasteurellales</taxon>
        <taxon>Pasteurellaceae</taxon>
        <taxon>Bibersteinia</taxon>
    </lineage>
</organism>
<protein>
    <submittedName>
        <fullName evidence="1">Uncharacterized protein</fullName>
    </submittedName>
</protein>
<proteinExistence type="predicted"/>
<dbReference type="AlphaFoldDB" id="A0A4V7I6W8"/>